<dbReference type="InterPro" id="IPR015422">
    <property type="entry name" value="PyrdxlP-dep_Trfase_small"/>
</dbReference>
<protein>
    <recommendedName>
        <fullName evidence="12">Phosphoserine aminotransferase</fullName>
        <ecNumber evidence="12">2.6.1.52</ecNumber>
    </recommendedName>
    <alternativeName>
        <fullName evidence="12">Phosphohydroxythreonine aminotransferase</fullName>
        <shortName evidence="12">PSAT</shortName>
    </alternativeName>
</protein>
<evidence type="ECO:0000256" key="12">
    <source>
        <dbReference type="HAMAP-Rule" id="MF_00160"/>
    </source>
</evidence>
<evidence type="ECO:0000256" key="10">
    <source>
        <dbReference type="ARBA" id="ARBA00047630"/>
    </source>
</evidence>
<dbReference type="FunFam" id="3.40.640.10:FF:000010">
    <property type="entry name" value="Phosphoserine aminotransferase"/>
    <property type="match status" value="1"/>
</dbReference>
<dbReference type="NCBIfam" id="NF003764">
    <property type="entry name" value="PRK05355.1"/>
    <property type="match status" value="1"/>
</dbReference>
<evidence type="ECO:0000256" key="13">
    <source>
        <dbReference type="RuleBase" id="RU004505"/>
    </source>
</evidence>
<dbReference type="InterPro" id="IPR022278">
    <property type="entry name" value="Pser_aminoTfrase"/>
</dbReference>
<dbReference type="InterPro" id="IPR015424">
    <property type="entry name" value="PyrdxlP-dep_Trfase"/>
</dbReference>
<dbReference type="EC" id="2.6.1.52" evidence="12"/>
<dbReference type="InterPro" id="IPR000192">
    <property type="entry name" value="Aminotrans_V_dom"/>
</dbReference>
<dbReference type="GO" id="GO:0005737">
    <property type="term" value="C:cytoplasm"/>
    <property type="evidence" value="ECO:0007669"/>
    <property type="project" value="UniProtKB-SubCell"/>
</dbReference>
<comment type="caution">
    <text evidence="15">The sequence shown here is derived from an EMBL/GenBank/DDBJ whole genome shotgun (WGS) entry which is preliminary data.</text>
</comment>
<feature type="binding site" evidence="12">
    <location>
        <position position="172"/>
    </location>
    <ligand>
        <name>pyridoxal 5'-phosphate</name>
        <dbReference type="ChEBI" id="CHEBI:597326"/>
    </ligand>
</feature>
<evidence type="ECO:0000313" key="16">
    <source>
        <dbReference type="Proteomes" id="UP000053586"/>
    </source>
</evidence>
<dbReference type="PIRSF" id="PIRSF000525">
    <property type="entry name" value="SerC"/>
    <property type="match status" value="1"/>
</dbReference>
<dbReference type="STRING" id="56804.BAE46_01185"/>
<keyword evidence="7 12" id="KW-0663">Pyridoxal phosphate</keyword>
<dbReference type="NCBIfam" id="TIGR01364">
    <property type="entry name" value="serC_1"/>
    <property type="match status" value="1"/>
</dbReference>
<evidence type="ECO:0000259" key="14">
    <source>
        <dbReference type="Pfam" id="PF00266"/>
    </source>
</evidence>
<dbReference type="InterPro" id="IPR020578">
    <property type="entry name" value="Aminotrans_V_PyrdxlP_BS"/>
</dbReference>
<evidence type="ECO:0000256" key="1">
    <source>
        <dbReference type="ARBA" id="ARBA00004915"/>
    </source>
</evidence>
<evidence type="ECO:0000256" key="2">
    <source>
        <dbReference type="ARBA" id="ARBA00005099"/>
    </source>
</evidence>
<feature type="binding site" evidence="12">
    <location>
        <position position="195"/>
    </location>
    <ligand>
        <name>pyridoxal 5'-phosphate</name>
        <dbReference type="ChEBI" id="CHEBI:597326"/>
    </ligand>
</feature>
<evidence type="ECO:0000256" key="11">
    <source>
        <dbReference type="ARBA" id="ARBA00049007"/>
    </source>
</evidence>
<comment type="pathway">
    <text evidence="2 12 13">Amino-acid biosynthesis; L-serine biosynthesis; L-serine from 3-phospho-D-glycerate: step 2/3.</text>
</comment>
<feature type="binding site" evidence="12">
    <location>
        <begin position="75"/>
        <end position="76"/>
    </location>
    <ligand>
        <name>pyridoxal 5'-phosphate</name>
        <dbReference type="ChEBI" id="CHEBI:597326"/>
    </ligand>
</feature>
<dbReference type="UniPathway" id="UPA00135">
    <property type="reaction ID" value="UER00197"/>
</dbReference>
<sequence length="360" mass="39347">MTIFNFCAGPAMLPAAVLKRAQAELLNWNGQGTSVMEVSHRGKPFMAVAEKAEADLRTLLNVPSNYKVLFMHGGGRGQFFSVPLNLAKRGNLAQHLVTGQWSDIAVKEAAKYMQSEVVAQSANVGGRVCVPLQSSWDINKQAAYFHYCPNETIEGVEINWVPKTGNVPLVADMSSNILSKKIDVSDYGIIYASAQKNIGPSGLAVVIVREDLIGLERNDTPAIFSYKEQSAAGSMYNTPPTFSWYLAGLVFEWLLDNGGIAPIEAANLVKAQTLYRCIDNSDLYRNQVSNDNRSKMNVVFQLGDGSLDSEFLKQAELSGLQALKGHRAVGGMRASIYNAMPLEGVTALVEFMQEFERTHG</sequence>
<organism evidence="15 16">
    <name type="scientific">Glaciecola punicea ACAM 611</name>
    <dbReference type="NCBI Taxonomy" id="1121923"/>
    <lineage>
        <taxon>Bacteria</taxon>
        <taxon>Pseudomonadati</taxon>
        <taxon>Pseudomonadota</taxon>
        <taxon>Gammaproteobacteria</taxon>
        <taxon>Alteromonadales</taxon>
        <taxon>Alteromonadaceae</taxon>
        <taxon>Glaciecola</taxon>
    </lineage>
</organism>
<comment type="pathway">
    <text evidence="1 12">Cofactor biosynthesis; pyridoxine 5'-phosphate biosynthesis; pyridoxine 5'-phosphate from D-erythrose 4-phosphate: step 3/5.</text>
</comment>
<evidence type="ECO:0000256" key="6">
    <source>
        <dbReference type="ARBA" id="ARBA00022679"/>
    </source>
</evidence>
<keyword evidence="4 12" id="KW-0032">Aminotransferase</keyword>
<comment type="function">
    <text evidence="12">Catalyzes the reversible conversion of 3-phosphohydroxypyruvate to phosphoserine and of 3-hydroxy-2-oxo-4-phosphonooxybutanoate to phosphohydroxythreonine.</text>
</comment>
<evidence type="ECO:0000256" key="7">
    <source>
        <dbReference type="ARBA" id="ARBA00022898"/>
    </source>
</evidence>
<comment type="subunit">
    <text evidence="12">Homodimer.</text>
</comment>
<keyword evidence="6 12" id="KW-0808">Transferase</keyword>
<dbReference type="AlphaFoldDB" id="H5T9S5"/>
<dbReference type="Gene3D" id="3.90.1150.10">
    <property type="entry name" value="Aspartate Aminotransferase, domain 1"/>
    <property type="match status" value="1"/>
</dbReference>
<dbReference type="Gene3D" id="3.40.640.10">
    <property type="entry name" value="Type I PLP-dependent aspartate aminotransferase-like (Major domain)"/>
    <property type="match status" value="1"/>
</dbReference>
<dbReference type="GO" id="GO:0006564">
    <property type="term" value="P:L-serine biosynthetic process"/>
    <property type="evidence" value="ECO:0007669"/>
    <property type="project" value="UniProtKB-UniRule"/>
</dbReference>
<gene>
    <name evidence="12 15" type="primary">serC</name>
    <name evidence="15" type="ORF">GPUN_0921</name>
</gene>
<dbReference type="GO" id="GO:0008615">
    <property type="term" value="P:pyridoxine biosynthetic process"/>
    <property type="evidence" value="ECO:0007669"/>
    <property type="project" value="UniProtKB-UniRule"/>
</dbReference>
<accession>H5T9S5</accession>
<comment type="catalytic activity">
    <reaction evidence="10 12">
        <text>4-(phosphooxy)-L-threonine + 2-oxoglutarate = (R)-3-hydroxy-2-oxo-4-phosphooxybutanoate + L-glutamate</text>
        <dbReference type="Rhea" id="RHEA:16573"/>
        <dbReference type="ChEBI" id="CHEBI:16810"/>
        <dbReference type="ChEBI" id="CHEBI:29985"/>
        <dbReference type="ChEBI" id="CHEBI:58452"/>
        <dbReference type="ChEBI" id="CHEBI:58538"/>
        <dbReference type="EC" id="2.6.1.52"/>
    </reaction>
</comment>
<keyword evidence="8 12" id="KW-0664">Pyridoxine biosynthesis</keyword>
<name>H5T9S5_9ALTE</name>
<dbReference type="InterPro" id="IPR015421">
    <property type="entry name" value="PyrdxlP-dep_Trfase_major"/>
</dbReference>
<dbReference type="EMBL" id="BAET01000007">
    <property type="protein sequence ID" value="GAB55052.1"/>
    <property type="molecule type" value="Genomic_DNA"/>
</dbReference>
<dbReference type="GO" id="GO:0004648">
    <property type="term" value="F:O-phospho-L-serine:2-oxoglutarate aminotransferase activity"/>
    <property type="evidence" value="ECO:0007669"/>
    <property type="project" value="UniProtKB-UniRule"/>
</dbReference>
<feature type="binding site" evidence="12">
    <location>
        <position position="101"/>
    </location>
    <ligand>
        <name>pyridoxal 5'-phosphate</name>
        <dbReference type="ChEBI" id="CHEBI:597326"/>
    </ligand>
</feature>
<comment type="caution">
    <text evidence="12">Lacks conserved residue(s) required for the propagation of feature annotation.</text>
</comment>
<evidence type="ECO:0000313" key="15">
    <source>
        <dbReference type="EMBL" id="GAB55052.1"/>
    </source>
</evidence>
<dbReference type="RefSeq" id="WP_006003771.1">
    <property type="nucleotide sequence ID" value="NZ_BAET01000007.1"/>
</dbReference>
<comment type="similarity">
    <text evidence="3 12">Belongs to the class-V pyridoxal-phosphate-dependent aminotransferase family. SerC subfamily.</text>
</comment>
<keyword evidence="12" id="KW-0963">Cytoplasm</keyword>
<dbReference type="PANTHER" id="PTHR43247:SF1">
    <property type="entry name" value="PHOSPHOSERINE AMINOTRANSFERASE"/>
    <property type="match status" value="1"/>
</dbReference>
<evidence type="ECO:0000256" key="5">
    <source>
        <dbReference type="ARBA" id="ARBA00022605"/>
    </source>
</evidence>
<evidence type="ECO:0000256" key="4">
    <source>
        <dbReference type="ARBA" id="ARBA00022576"/>
    </source>
</evidence>
<dbReference type="Proteomes" id="UP000053586">
    <property type="component" value="Unassembled WGS sequence"/>
</dbReference>
<dbReference type="HAMAP" id="MF_00160">
    <property type="entry name" value="SerC_aminotrans_5"/>
    <property type="match status" value="1"/>
</dbReference>
<comment type="catalytic activity">
    <reaction evidence="11 12 13">
        <text>O-phospho-L-serine + 2-oxoglutarate = 3-phosphooxypyruvate + L-glutamate</text>
        <dbReference type="Rhea" id="RHEA:14329"/>
        <dbReference type="ChEBI" id="CHEBI:16810"/>
        <dbReference type="ChEBI" id="CHEBI:18110"/>
        <dbReference type="ChEBI" id="CHEBI:29985"/>
        <dbReference type="ChEBI" id="CHEBI:57524"/>
        <dbReference type="EC" id="2.6.1.52"/>
    </reaction>
</comment>
<comment type="cofactor">
    <cofactor evidence="12">
        <name>pyridoxal 5'-phosphate</name>
        <dbReference type="ChEBI" id="CHEBI:597326"/>
    </cofactor>
    <text evidence="12">Binds 1 pyridoxal phosphate per subunit.</text>
</comment>
<feature type="domain" description="Aminotransferase class V" evidence="14">
    <location>
        <begin position="3"/>
        <end position="348"/>
    </location>
</feature>
<keyword evidence="16" id="KW-1185">Reference proteome</keyword>
<dbReference type="UniPathway" id="UPA00244">
    <property type="reaction ID" value="UER00311"/>
</dbReference>
<feature type="modified residue" description="N6-(pyridoxal phosphate)lysine" evidence="12">
    <location>
        <position position="196"/>
    </location>
</feature>
<feature type="binding site" evidence="12">
    <location>
        <position position="41"/>
    </location>
    <ligand>
        <name>L-glutamate</name>
        <dbReference type="ChEBI" id="CHEBI:29985"/>
    </ligand>
</feature>
<dbReference type="GO" id="GO:0030170">
    <property type="term" value="F:pyridoxal phosphate binding"/>
    <property type="evidence" value="ECO:0007669"/>
    <property type="project" value="UniProtKB-UniRule"/>
</dbReference>
<feature type="binding site" evidence="12">
    <location>
        <position position="152"/>
    </location>
    <ligand>
        <name>pyridoxal 5'-phosphate</name>
        <dbReference type="ChEBI" id="CHEBI:597326"/>
    </ligand>
</feature>
<keyword evidence="9 12" id="KW-0718">Serine biosynthesis</keyword>
<comment type="subcellular location">
    <subcellularLocation>
        <location evidence="12">Cytoplasm</location>
    </subcellularLocation>
</comment>
<reference evidence="15 16" key="2">
    <citation type="journal article" date="2017" name="Antonie Van Leeuwenhoek">
        <title>Rhizobium rhizosphaerae sp. nov., a novel species isolated from rice rhizosphere.</title>
        <authorList>
            <person name="Zhao J.J."/>
            <person name="Zhang J."/>
            <person name="Zhang R.J."/>
            <person name="Zhang C.W."/>
            <person name="Yin H.Q."/>
            <person name="Zhang X.X."/>
        </authorList>
    </citation>
    <scope>NUCLEOTIDE SEQUENCE [LARGE SCALE GENOMIC DNA]</scope>
    <source>
        <strain evidence="15 16">ACAM 611</strain>
    </source>
</reference>
<keyword evidence="5 12" id="KW-0028">Amino-acid biosynthesis</keyword>
<dbReference type="CDD" id="cd00611">
    <property type="entry name" value="PSAT_like"/>
    <property type="match status" value="1"/>
</dbReference>
<feature type="binding site" evidence="12">
    <location>
        <begin position="237"/>
        <end position="238"/>
    </location>
    <ligand>
        <name>pyridoxal 5'-phosphate</name>
        <dbReference type="ChEBI" id="CHEBI:597326"/>
    </ligand>
</feature>
<proteinExistence type="inferred from homology"/>
<evidence type="ECO:0000256" key="3">
    <source>
        <dbReference type="ARBA" id="ARBA00006904"/>
    </source>
</evidence>
<evidence type="ECO:0000256" key="8">
    <source>
        <dbReference type="ARBA" id="ARBA00023096"/>
    </source>
</evidence>
<dbReference type="FunFam" id="3.90.1150.10:FF:000006">
    <property type="entry name" value="Phosphoserine aminotransferase"/>
    <property type="match status" value="1"/>
</dbReference>
<dbReference type="PANTHER" id="PTHR43247">
    <property type="entry name" value="PHOSPHOSERINE AMINOTRANSFERASE"/>
    <property type="match status" value="1"/>
</dbReference>
<dbReference type="eggNOG" id="COG1932">
    <property type="taxonomic scope" value="Bacteria"/>
</dbReference>
<reference evidence="15 16" key="1">
    <citation type="journal article" date="2012" name="J. Bacteriol.">
        <title>Genome sequence of proteorhodopsin-containing sea ice bacterium Glaciecola punicea ACAM 611T.</title>
        <authorList>
            <person name="Qin Q.-L."/>
            <person name="Xie B.-B."/>
            <person name="Shu Y.-L."/>
            <person name="Rong J.-C."/>
            <person name="Zhao D.-L."/>
            <person name="Zhang X.-Y."/>
            <person name="Chen X.-L."/>
            <person name="Zhou B.-C."/>
            <person name="Zhanga Y.-Z."/>
        </authorList>
    </citation>
    <scope>NUCLEOTIDE SEQUENCE [LARGE SCALE GENOMIC DNA]</scope>
    <source>
        <strain evidence="15 16">ACAM 611</strain>
    </source>
</reference>
<dbReference type="OrthoDB" id="9809412at2"/>
<dbReference type="PROSITE" id="PS00595">
    <property type="entry name" value="AA_TRANSFER_CLASS_5"/>
    <property type="match status" value="1"/>
</dbReference>
<evidence type="ECO:0000256" key="9">
    <source>
        <dbReference type="ARBA" id="ARBA00023299"/>
    </source>
</evidence>
<dbReference type="Pfam" id="PF00266">
    <property type="entry name" value="Aminotran_5"/>
    <property type="match status" value="1"/>
</dbReference>
<dbReference type="SUPFAM" id="SSF53383">
    <property type="entry name" value="PLP-dependent transferases"/>
    <property type="match status" value="1"/>
</dbReference>